<accession>A0A7J8SFW2</accession>
<dbReference type="EMBL" id="JABFAC010000009">
    <property type="protein sequence ID" value="MBA0624392.1"/>
    <property type="molecule type" value="Genomic_DNA"/>
</dbReference>
<gene>
    <name evidence="1" type="ORF">Godav_009761</name>
</gene>
<name>A0A7J8SFW2_GOSDV</name>
<comment type="caution">
    <text evidence="1">The sequence shown here is derived from an EMBL/GenBank/DDBJ whole genome shotgun (WGS) entry which is preliminary data.</text>
</comment>
<evidence type="ECO:0000313" key="1">
    <source>
        <dbReference type="EMBL" id="MBA0624392.1"/>
    </source>
</evidence>
<keyword evidence="2" id="KW-1185">Reference proteome</keyword>
<sequence length="98" mass="11278">MEEAAWVLRAMRFKIHQGVSDLKIRLVVDLIDVDNRKWKDDTIKYTFCDSDVRRILCIPLARFPHDGVIGVEPLFVLYGKFGPRGINGCVMDKKDQGQ</sequence>
<feature type="non-terminal residue" evidence="1">
    <location>
        <position position="98"/>
    </location>
</feature>
<proteinExistence type="predicted"/>
<organism evidence="1 2">
    <name type="scientific">Gossypium davidsonii</name>
    <name type="common">Davidson's cotton</name>
    <name type="synonym">Gossypium klotzschianum subsp. davidsonii</name>
    <dbReference type="NCBI Taxonomy" id="34287"/>
    <lineage>
        <taxon>Eukaryota</taxon>
        <taxon>Viridiplantae</taxon>
        <taxon>Streptophyta</taxon>
        <taxon>Embryophyta</taxon>
        <taxon>Tracheophyta</taxon>
        <taxon>Spermatophyta</taxon>
        <taxon>Magnoliopsida</taxon>
        <taxon>eudicotyledons</taxon>
        <taxon>Gunneridae</taxon>
        <taxon>Pentapetalae</taxon>
        <taxon>rosids</taxon>
        <taxon>malvids</taxon>
        <taxon>Malvales</taxon>
        <taxon>Malvaceae</taxon>
        <taxon>Malvoideae</taxon>
        <taxon>Gossypium</taxon>
    </lineage>
</organism>
<evidence type="ECO:0000313" key="2">
    <source>
        <dbReference type="Proteomes" id="UP000593561"/>
    </source>
</evidence>
<dbReference type="AlphaFoldDB" id="A0A7J8SFW2"/>
<protein>
    <submittedName>
        <fullName evidence="1">Uncharacterized protein</fullName>
    </submittedName>
</protein>
<reference evidence="1 2" key="1">
    <citation type="journal article" date="2019" name="Genome Biol. Evol.">
        <title>Insights into the evolution of the New World diploid cottons (Gossypium, subgenus Houzingenia) based on genome sequencing.</title>
        <authorList>
            <person name="Grover C.E."/>
            <person name="Arick M.A. 2nd"/>
            <person name="Thrash A."/>
            <person name="Conover J.L."/>
            <person name="Sanders W.S."/>
            <person name="Peterson D.G."/>
            <person name="Frelichowski J.E."/>
            <person name="Scheffler J.A."/>
            <person name="Scheffler B.E."/>
            <person name="Wendel J.F."/>
        </authorList>
    </citation>
    <scope>NUCLEOTIDE SEQUENCE [LARGE SCALE GENOMIC DNA]</scope>
    <source>
        <strain evidence="1">27</strain>
        <tissue evidence="1">Leaf</tissue>
    </source>
</reference>
<dbReference type="Proteomes" id="UP000593561">
    <property type="component" value="Unassembled WGS sequence"/>
</dbReference>